<evidence type="ECO:0000313" key="2">
    <source>
        <dbReference type="EMBL" id="RZU62112.1"/>
    </source>
</evidence>
<keyword evidence="1" id="KW-0472">Membrane</keyword>
<name>A0A4Q8AD22_9MICC</name>
<dbReference type="RefSeq" id="WP_130450668.1">
    <property type="nucleotide sequence ID" value="NZ_SHLA01000001.1"/>
</dbReference>
<proteinExistence type="predicted"/>
<gene>
    <name evidence="2" type="ORF">EV380_1700</name>
</gene>
<accession>A0A4Q8AD22</accession>
<feature type="transmembrane region" description="Helical" evidence="1">
    <location>
        <begin position="9"/>
        <end position="28"/>
    </location>
</feature>
<dbReference type="Proteomes" id="UP000292685">
    <property type="component" value="Unassembled WGS sequence"/>
</dbReference>
<keyword evidence="3" id="KW-1185">Reference proteome</keyword>
<organism evidence="2 3">
    <name type="scientific">Zhihengliuella halotolerans</name>
    <dbReference type="NCBI Taxonomy" id="370736"/>
    <lineage>
        <taxon>Bacteria</taxon>
        <taxon>Bacillati</taxon>
        <taxon>Actinomycetota</taxon>
        <taxon>Actinomycetes</taxon>
        <taxon>Micrococcales</taxon>
        <taxon>Micrococcaceae</taxon>
        <taxon>Zhihengliuella</taxon>
    </lineage>
</organism>
<reference evidence="2 3" key="1">
    <citation type="submission" date="2019-02" db="EMBL/GenBank/DDBJ databases">
        <title>Sequencing the genomes of 1000 actinobacteria strains.</title>
        <authorList>
            <person name="Klenk H.-P."/>
        </authorList>
    </citation>
    <scope>NUCLEOTIDE SEQUENCE [LARGE SCALE GENOMIC DNA]</scope>
    <source>
        <strain evidence="2 3">DSM 17364</strain>
    </source>
</reference>
<keyword evidence="1" id="KW-0812">Transmembrane</keyword>
<sequence>MTQKPSPHFIGPPFVLLLLGVLVILPSAGPLANFAGICWLAGFTLFVAAAATAFAAHRRSAKASQDA</sequence>
<keyword evidence="1" id="KW-1133">Transmembrane helix</keyword>
<evidence type="ECO:0000313" key="3">
    <source>
        <dbReference type="Proteomes" id="UP000292685"/>
    </source>
</evidence>
<protein>
    <submittedName>
        <fullName evidence="2">Uncharacterized protein</fullName>
    </submittedName>
</protein>
<feature type="transmembrane region" description="Helical" evidence="1">
    <location>
        <begin position="34"/>
        <end position="56"/>
    </location>
</feature>
<evidence type="ECO:0000256" key="1">
    <source>
        <dbReference type="SAM" id="Phobius"/>
    </source>
</evidence>
<dbReference type="AlphaFoldDB" id="A0A4Q8AD22"/>
<comment type="caution">
    <text evidence="2">The sequence shown here is derived from an EMBL/GenBank/DDBJ whole genome shotgun (WGS) entry which is preliminary data.</text>
</comment>
<dbReference type="EMBL" id="SHLA01000001">
    <property type="protein sequence ID" value="RZU62112.1"/>
    <property type="molecule type" value="Genomic_DNA"/>
</dbReference>